<dbReference type="InterPro" id="IPR003661">
    <property type="entry name" value="HisK_dim/P_dom"/>
</dbReference>
<proteinExistence type="predicted"/>
<accession>A0ABS1ISG6</accession>
<dbReference type="PROSITE" id="PS50109">
    <property type="entry name" value="HIS_KIN"/>
    <property type="match status" value="1"/>
</dbReference>
<keyword evidence="7" id="KW-0067">ATP-binding</keyword>
<gene>
    <name evidence="12" type="ORF">I2494_12820</name>
</gene>
<evidence type="ECO:0000259" key="11">
    <source>
        <dbReference type="PROSITE" id="PS50885"/>
    </source>
</evidence>
<keyword evidence="13" id="KW-1185">Reference proteome</keyword>
<dbReference type="InterPro" id="IPR003594">
    <property type="entry name" value="HATPase_dom"/>
</dbReference>
<evidence type="ECO:0000256" key="8">
    <source>
        <dbReference type="ARBA" id="ARBA00023012"/>
    </source>
</evidence>
<dbReference type="SMART" id="SM00387">
    <property type="entry name" value="HATPase_c"/>
    <property type="match status" value="1"/>
</dbReference>
<evidence type="ECO:0000256" key="5">
    <source>
        <dbReference type="ARBA" id="ARBA00022741"/>
    </source>
</evidence>
<dbReference type="SMART" id="SM00388">
    <property type="entry name" value="HisKA"/>
    <property type="match status" value="1"/>
</dbReference>
<evidence type="ECO:0000256" key="6">
    <source>
        <dbReference type="ARBA" id="ARBA00022777"/>
    </source>
</evidence>
<evidence type="ECO:0000256" key="7">
    <source>
        <dbReference type="ARBA" id="ARBA00022840"/>
    </source>
</evidence>
<dbReference type="InterPro" id="IPR005467">
    <property type="entry name" value="His_kinase_dom"/>
</dbReference>
<dbReference type="PROSITE" id="PS50885">
    <property type="entry name" value="HAMP"/>
    <property type="match status" value="1"/>
</dbReference>
<evidence type="ECO:0000256" key="3">
    <source>
        <dbReference type="ARBA" id="ARBA00022553"/>
    </source>
</evidence>
<dbReference type="InterPro" id="IPR003660">
    <property type="entry name" value="HAMP_dom"/>
</dbReference>
<protein>
    <recommendedName>
        <fullName evidence="2">histidine kinase</fullName>
        <ecNumber evidence="2">2.7.13.3</ecNumber>
    </recommendedName>
</protein>
<feature type="coiled-coil region" evidence="9">
    <location>
        <begin position="364"/>
        <end position="398"/>
    </location>
</feature>
<dbReference type="EC" id="2.7.13.3" evidence="2"/>
<evidence type="ECO:0000256" key="1">
    <source>
        <dbReference type="ARBA" id="ARBA00000085"/>
    </source>
</evidence>
<evidence type="ECO:0000256" key="9">
    <source>
        <dbReference type="SAM" id="Coils"/>
    </source>
</evidence>
<organism evidence="12 13">
    <name type="scientific">Limnobaculum allomyrinae</name>
    <dbReference type="NCBI Taxonomy" id="2791986"/>
    <lineage>
        <taxon>Bacteria</taxon>
        <taxon>Pseudomonadati</taxon>
        <taxon>Pseudomonadota</taxon>
        <taxon>Gammaproteobacteria</taxon>
        <taxon>Enterobacterales</taxon>
        <taxon>Budviciaceae</taxon>
        <taxon>Limnobaculum</taxon>
    </lineage>
</organism>
<sequence>MNWRIGIGGRLLFAFSLLATMTLIATGLSFRSHAELESRLSDLHQKHIGALFAATQLNDQSRQIVSQASALSMAERQSEREQVKNDLLDTLNQMEDWMRQLPDKQRYFLELNTQIRQTIMVLYQVTTQRAAFAASAYQHSQKLNETFDEWRQTLTPSNVTSQLWYLELAFLAGYVEKVSAAQSFNELDYTFLRIEEISKHIAESAAKDKTLLQDKYQQLLSLLAKISRKGSMFHDKNQELDLSYQQSFLVLNNQRHVQQLARQISYYSHQINQVIDNELSAATQSVAQASRLTLGLSLLSLIMVITLSWVYVRRNILTRIRTLQSNMQAIANGRLNTPIVISGNDEISGMARDLAFFQQSALLAEQTHRQLQLEMDERRQAEQQLMQTQRELVQAGKLAALGQLSVSITHEINQPLSAMRNYIFSLEHYLQQNNLPQIRRKIDQVSELLDKVNNITRNLKSFARRADNDLSPVHLHTVINAATELLQVDSKGIKLQIQPLCQNQSGQQLETVWVAAEAIRLEQVLINLLSNAVDALHTVSEPEIVLTWRTLDHWVELLVIDNGCGIEPEHTERIFDPFFSLKSTTNGLGLGLSISYNIVQDLCGQLKLLNSYTGYTCFSLKLLHSIAPVTTCNQE</sequence>
<comment type="caution">
    <text evidence="12">The sequence shown here is derived from an EMBL/GenBank/DDBJ whole genome shotgun (WGS) entry which is preliminary data.</text>
</comment>
<evidence type="ECO:0000313" key="13">
    <source>
        <dbReference type="Proteomes" id="UP001296921"/>
    </source>
</evidence>
<dbReference type="Pfam" id="PF02518">
    <property type="entry name" value="HATPase_c"/>
    <property type="match status" value="1"/>
</dbReference>
<dbReference type="Proteomes" id="UP001296921">
    <property type="component" value="Unassembled WGS sequence"/>
</dbReference>
<keyword evidence="4" id="KW-0808">Transferase</keyword>
<dbReference type="CDD" id="cd00082">
    <property type="entry name" value="HisKA"/>
    <property type="match status" value="1"/>
</dbReference>
<dbReference type="RefSeq" id="WP_218467104.1">
    <property type="nucleotide sequence ID" value="NZ_JADRCR010000006.1"/>
</dbReference>
<dbReference type="PANTHER" id="PTHR43065:SF46">
    <property type="entry name" value="C4-DICARBOXYLATE TRANSPORT SENSOR PROTEIN DCTB"/>
    <property type="match status" value="1"/>
</dbReference>
<keyword evidence="9" id="KW-0175">Coiled coil</keyword>
<keyword evidence="8" id="KW-0902">Two-component regulatory system</keyword>
<dbReference type="PANTHER" id="PTHR43065">
    <property type="entry name" value="SENSOR HISTIDINE KINASE"/>
    <property type="match status" value="1"/>
</dbReference>
<dbReference type="SMART" id="SM00304">
    <property type="entry name" value="HAMP"/>
    <property type="match status" value="1"/>
</dbReference>
<keyword evidence="3" id="KW-0597">Phosphoprotein</keyword>
<feature type="domain" description="HAMP" evidence="11">
    <location>
        <begin position="314"/>
        <end position="366"/>
    </location>
</feature>
<dbReference type="EMBL" id="JADRCR010000006">
    <property type="protein sequence ID" value="MBK5144589.1"/>
    <property type="molecule type" value="Genomic_DNA"/>
</dbReference>
<reference evidence="12 13" key="1">
    <citation type="submission" date="2020-11" db="EMBL/GenBank/DDBJ databases">
        <title>Insectihabitans protaetiae gen. nov. sp. nov. and Insectihabitans allomyrinae sp. nov., isolated from larvae of Protaetia brevitarsis seulensis and Allomyrina dichotoma, respectively.</title>
        <authorList>
            <person name="Lee S.D."/>
            <person name="Byeon Y.-S."/>
            <person name="Kim S.-M."/>
            <person name="Yang H.L."/>
            <person name="Kim I.S."/>
        </authorList>
    </citation>
    <scope>NUCLEOTIDE SEQUENCE [LARGE SCALE GENOMIC DNA]</scope>
    <source>
        <strain evidence="12 13">BWR-B9</strain>
    </source>
</reference>
<dbReference type="Pfam" id="PF00672">
    <property type="entry name" value="HAMP"/>
    <property type="match status" value="1"/>
</dbReference>
<name>A0ABS1ISG6_9GAMM</name>
<keyword evidence="5" id="KW-0547">Nucleotide-binding</keyword>
<comment type="catalytic activity">
    <reaction evidence="1">
        <text>ATP + protein L-histidine = ADP + protein N-phospho-L-histidine.</text>
        <dbReference type="EC" id="2.7.13.3"/>
    </reaction>
</comment>
<feature type="domain" description="Histidine kinase" evidence="10">
    <location>
        <begin position="407"/>
        <end position="626"/>
    </location>
</feature>
<evidence type="ECO:0000313" key="12">
    <source>
        <dbReference type="EMBL" id="MBK5144589.1"/>
    </source>
</evidence>
<dbReference type="CDD" id="cd06225">
    <property type="entry name" value="HAMP"/>
    <property type="match status" value="1"/>
</dbReference>
<keyword evidence="6" id="KW-0418">Kinase</keyword>
<evidence type="ECO:0000256" key="2">
    <source>
        <dbReference type="ARBA" id="ARBA00012438"/>
    </source>
</evidence>
<evidence type="ECO:0000256" key="4">
    <source>
        <dbReference type="ARBA" id="ARBA00022679"/>
    </source>
</evidence>
<evidence type="ECO:0000259" key="10">
    <source>
        <dbReference type="PROSITE" id="PS50109"/>
    </source>
</evidence>